<dbReference type="Pfam" id="PF02260">
    <property type="entry name" value="FATC"/>
    <property type="match status" value="1"/>
</dbReference>
<keyword evidence="4" id="KW-0723">Serine/threonine-protein kinase</keyword>
<reference evidence="16 17" key="1">
    <citation type="submission" date="2010-05" db="EMBL/GenBank/DDBJ databases">
        <title>The Genome Sequence of Thecamonas trahens ATCC 50062.</title>
        <authorList>
            <consortium name="The Broad Institute Genome Sequencing Platform"/>
            <person name="Russ C."/>
            <person name="Cuomo C."/>
            <person name="Shea T."/>
            <person name="Young S.K."/>
            <person name="Zeng Q."/>
            <person name="Koehrsen M."/>
            <person name="Haas B."/>
            <person name="Borodovsky M."/>
            <person name="Guigo R."/>
            <person name="Alvarado L."/>
            <person name="Berlin A."/>
            <person name="Bochicchio J."/>
            <person name="Borenstein D."/>
            <person name="Chapman S."/>
            <person name="Chen Z."/>
            <person name="Freedman E."/>
            <person name="Gellesch M."/>
            <person name="Goldberg J."/>
            <person name="Griggs A."/>
            <person name="Gujja S."/>
            <person name="Heilman E."/>
            <person name="Heiman D."/>
            <person name="Hepburn T."/>
            <person name="Howarth C."/>
            <person name="Jen D."/>
            <person name="Larson L."/>
            <person name="Mehta T."/>
            <person name="Park D."/>
            <person name="Pearson M."/>
            <person name="Roberts A."/>
            <person name="Saif S."/>
            <person name="Shenoy N."/>
            <person name="Sisk P."/>
            <person name="Stolte C."/>
            <person name="Sykes S."/>
            <person name="Thomson T."/>
            <person name="Walk T."/>
            <person name="White J."/>
            <person name="Yandava C."/>
            <person name="Burger G."/>
            <person name="Gray M.W."/>
            <person name="Holland P.W.H."/>
            <person name="King N."/>
            <person name="Lang F.B.F."/>
            <person name="Roger A.J."/>
            <person name="Ruiz-Trillo I."/>
            <person name="Lander E."/>
            <person name="Nusbaum C."/>
        </authorList>
    </citation>
    <scope>NUCLEOTIDE SEQUENCE [LARGE SCALE GENOMIC DNA]</scope>
    <source>
        <strain evidence="16 17">ATCC 50062</strain>
    </source>
</reference>
<keyword evidence="5" id="KW-0808">Transferase</keyword>
<feature type="region of interest" description="Disordered" evidence="12">
    <location>
        <begin position="2382"/>
        <end position="2401"/>
    </location>
</feature>
<dbReference type="GO" id="GO:0005524">
    <property type="term" value="F:ATP binding"/>
    <property type="evidence" value="ECO:0007669"/>
    <property type="project" value="UniProtKB-KW"/>
</dbReference>
<keyword evidence="8 16" id="KW-0418">Kinase</keyword>
<dbReference type="InterPro" id="IPR016024">
    <property type="entry name" value="ARM-type_fold"/>
</dbReference>
<protein>
    <recommendedName>
        <fullName evidence="3">non-specific serine/threonine protein kinase</fullName>
        <ecNumber evidence="3">2.7.11.1</ecNumber>
    </recommendedName>
</protein>
<dbReference type="SUPFAM" id="SSF48452">
    <property type="entry name" value="TPR-like"/>
    <property type="match status" value="1"/>
</dbReference>
<dbReference type="InterPro" id="IPR011990">
    <property type="entry name" value="TPR-like_helical_dom_sf"/>
</dbReference>
<proteinExistence type="inferred from homology"/>
<dbReference type="Pfam" id="PF00454">
    <property type="entry name" value="PI3_PI4_kinase"/>
    <property type="match status" value="1"/>
</dbReference>
<feature type="region of interest" description="Disordered" evidence="12">
    <location>
        <begin position="477"/>
        <end position="532"/>
    </location>
</feature>
<dbReference type="InterPro" id="IPR050517">
    <property type="entry name" value="DDR_Repair_Kinase"/>
</dbReference>
<evidence type="ECO:0000256" key="6">
    <source>
        <dbReference type="ARBA" id="ARBA00022741"/>
    </source>
</evidence>
<dbReference type="SMART" id="SM00146">
    <property type="entry name" value="PI3Kc"/>
    <property type="match status" value="1"/>
</dbReference>
<dbReference type="GO" id="GO:0000077">
    <property type="term" value="P:DNA damage checkpoint signaling"/>
    <property type="evidence" value="ECO:0007669"/>
    <property type="project" value="TreeGrafter"/>
</dbReference>
<evidence type="ECO:0000259" key="15">
    <source>
        <dbReference type="PROSITE" id="PS51190"/>
    </source>
</evidence>
<dbReference type="InterPro" id="IPR057564">
    <property type="entry name" value="HEAT_ATR"/>
</dbReference>
<dbReference type="SMART" id="SM01343">
    <property type="entry name" value="FATC"/>
    <property type="match status" value="1"/>
</dbReference>
<evidence type="ECO:0000256" key="5">
    <source>
        <dbReference type="ARBA" id="ARBA00022679"/>
    </source>
</evidence>
<dbReference type="Gene3D" id="1.25.40.10">
    <property type="entry name" value="Tetratricopeptide repeat domain"/>
    <property type="match status" value="1"/>
</dbReference>
<feature type="compositionally biased region" description="Low complexity" evidence="12">
    <location>
        <begin position="481"/>
        <end position="498"/>
    </location>
</feature>
<keyword evidence="11" id="KW-0539">Nucleus</keyword>
<dbReference type="SMART" id="SM00802">
    <property type="entry name" value="UME"/>
    <property type="match status" value="1"/>
</dbReference>
<feature type="compositionally biased region" description="Basic and acidic residues" evidence="12">
    <location>
        <begin position="1745"/>
        <end position="1756"/>
    </location>
</feature>
<dbReference type="STRING" id="461836.A0A0L0DR69"/>
<evidence type="ECO:0000256" key="2">
    <source>
        <dbReference type="ARBA" id="ARBA00010769"/>
    </source>
</evidence>
<keyword evidence="7" id="KW-0227">DNA damage</keyword>
<evidence type="ECO:0000256" key="8">
    <source>
        <dbReference type="ARBA" id="ARBA00022777"/>
    </source>
</evidence>
<dbReference type="InterPro" id="IPR014009">
    <property type="entry name" value="PIK_FAT"/>
</dbReference>
<evidence type="ECO:0000256" key="9">
    <source>
        <dbReference type="ARBA" id="ARBA00022840"/>
    </source>
</evidence>
<feature type="domain" description="FATC" evidence="15">
    <location>
        <begin position="2881"/>
        <end position="2913"/>
    </location>
</feature>
<evidence type="ECO:0000256" key="3">
    <source>
        <dbReference type="ARBA" id="ARBA00012513"/>
    </source>
</evidence>
<feature type="compositionally biased region" description="Pro residues" evidence="12">
    <location>
        <begin position="514"/>
        <end position="529"/>
    </location>
</feature>
<dbReference type="InterPro" id="IPR056802">
    <property type="entry name" value="ATR-like_M-HEAT"/>
</dbReference>
<feature type="domain" description="PI3K/PI4K catalytic" evidence="13">
    <location>
        <begin position="2572"/>
        <end position="2880"/>
    </location>
</feature>
<keyword evidence="9" id="KW-0067">ATP-binding</keyword>
<dbReference type="InterPro" id="IPR003152">
    <property type="entry name" value="FATC_dom"/>
</dbReference>
<feature type="compositionally biased region" description="Basic residues" evidence="12">
    <location>
        <begin position="501"/>
        <end position="513"/>
    </location>
</feature>
<evidence type="ECO:0000256" key="11">
    <source>
        <dbReference type="ARBA" id="ARBA00023242"/>
    </source>
</evidence>
<keyword evidence="10" id="KW-0234">DNA repair</keyword>
<accession>A0A0L0DR69</accession>
<dbReference type="PANTHER" id="PTHR11139">
    <property type="entry name" value="ATAXIA TELANGIECTASIA MUTATED ATM -RELATED"/>
    <property type="match status" value="1"/>
</dbReference>
<evidence type="ECO:0000256" key="1">
    <source>
        <dbReference type="ARBA" id="ARBA00004123"/>
    </source>
</evidence>
<dbReference type="Gene3D" id="1.10.1070.11">
    <property type="entry name" value="Phosphatidylinositol 3-/4-kinase, catalytic domain"/>
    <property type="match status" value="1"/>
</dbReference>
<name>A0A0L0DR69_THETB</name>
<dbReference type="GO" id="GO:0000723">
    <property type="term" value="P:telomere maintenance"/>
    <property type="evidence" value="ECO:0007669"/>
    <property type="project" value="TreeGrafter"/>
</dbReference>
<dbReference type="PROSITE" id="PS51190">
    <property type="entry name" value="FATC"/>
    <property type="match status" value="1"/>
</dbReference>
<keyword evidence="17" id="KW-1185">Reference proteome</keyword>
<dbReference type="GO" id="GO:0005694">
    <property type="term" value="C:chromosome"/>
    <property type="evidence" value="ECO:0007669"/>
    <property type="project" value="TreeGrafter"/>
</dbReference>
<evidence type="ECO:0000313" key="17">
    <source>
        <dbReference type="Proteomes" id="UP000054408"/>
    </source>
</evidence>
<dbReference type="PROSITE" id="PS51189">
    <property type="entry name" value="FAT"/>
    <property type="match status" value="1"/>
</dbReference>
<dbReference type="EMBL" id="GL349438">
    <property type="protein sequence ID" value="KNC54809.1"/>
    <property type="molecule type" value="Genomic_DNA"/>
</dbReference>
<dbReference type="RefSeq" id="XP_013761708.1">
    <property type="nucleotide sequence ID" value="XM_013906254.1"/>
</dbReference>
<dbReference type="Gene3D" id="3.30.1010.10">
    <property type="entry name" value="Phosphatidylinositol 3-kinase Catalytic Subunit, Chain A, domain 4"/>
    <property type="match status" value="1"/>
</dbReference>
<dbReference type="GeneID" id="25561404"/>
<feature type="region of interest" description="Disordered" evidence="12">
    <location>
        <begin position="1745"/>
        <end position="1780"/>
    </location>
</feature>
<evidence type="ECO:0000313" key="16">
    <source>
        <dbReference type="EMBL" id="KNC54809.1"/>
    </source>
</evidence>
<dbReference type="Pfam" id="PF02259">
    <property type="entry name" value="FAT"/>
    <property type="match status" value="1"/>
</dbReference>
<comment type="similarity">
    <text evidence="2">Belongs to the PI3/PI4-kinase family. ATM subfamily.</text>
</comment>
<dbReference type="CDD" id="cd00892">
    <property type="entry name" value="PIKKc_ATR"/>
    <property type="match status" value="1"/>
</dbReference>
<dbReference type="SUPFAM" id="SSF48371">
    <property type="entry name" value="ARM repeat"/>
    <property type="match status" value="1"/>
</dbReference>
<dbReference type="Proteomes" id="UP000054408">
    <property type="component" value="Unassembled WGS sequence"/>
</dbReference>
<dbReference type="Pfam" id="PF23593">
    <property type="entry name" value="HEAT_ATR"/>
    <property type="match status" value="1"/>
</dbReference>
<comment type="subcellular location">
    <subcellularLocation>
        <location evidence="1">Nucleus</location>
    </subcellularLocation>
</comment>
<keyword evidence="6" id="KW-0547">Nucleotide-binding</keyword>
<evidence type="ECO:0000256" key="4">
    <source>
        <dbReference type="ARBA" id="ARBA00022527"/>
    </source>
</evidence>
<dbReference type="InterPro" id="IPR011009">
    <property type="entry name" value="Kinase-like_dom_sf"/>
</dbReference>
<dbReference type="eggNOG" id="KOG0890">
    <property type="taxonomic scope" value="Eukaryota"/>
</dbReference>
<sequence>MSADLVEWISLLANYSLDQSDVAQYREEFQSIVALQLACHLSPQDAHTLLLLLTRTLEREPHVVWHTREDSIHVVALAFFKFFPMLAPSPQGTPEWLVPHAETMLALLLETLATRDPHLHTSLVANLVALLMELVCLLSDHAVVGGEQCPDDPFLGTILVYGADLAFGLDKDAPPPPASRPASLGASPVQQGESAPRQTLDVASFDQILAYISGLFGLLTPVAAAASGSVVDALLPLLEPLLLVIAFVHDDTLVARALRLAAAYIASLDTAPHDTHVKLVVTALALVKPDADCAVGSDSLVALHQVIVAALHRPAICPLLVSRMPELVAAIGHLSASLSGGGKEETQQLVALLAAIIELTTGMVDAGAQYELHAQTLVHYAETLPKSLFPLLGEPQLAKQASGLITALLCGSESSAARYARLERDWHIDAAIAAEQMVVGFSRSAQQPGLATTKRRRISFEDHDRSLASDTLIAARERSAEPAASSASEDDVSLAALSQSRRGRRGGPHKRRGGPPPHQAGIGVPPPSRAPVHAVASLPRSTAASAIVAGLLELVEQELARSNDLSLDERVAALRRAASVFGLVALFPSARCLRMSASLLLDSPAHAILVLGHSCALNEVASCIESLFPFVALGSRAEFVDACALFTEAVVSLDGPTRPDAALAVYAALPHVGAQLEVKLDLFATAIKSDTPPETARPLLRALPLVITSLLRNVDHDTARVQVDAFLFPAAALLASSNATSEDLLLDLGRALSASLCIYAASTHGREVVADAVAEAPLGTPECSVSAAQVCALASALVPDDAVLAIAPPGAANALGAASMLFTSAARKTFSLYPVAVARLETTHRVPCFWCQSANAASKPGTLTSIRFPELEPALERMARAESSRVRELALSTLLPAGLFHAISDRDTLSPSQPGAPQWASMWRVALDSLTTPDAQGHAVVGATCRAVLYRASAELSPADAAELLVELKDVADAHEAAGDLEMQRSVLRALGELGTVAEPAVLAVIVFAVMAPMLRPRSRHDDVLAGDGHWILSQMLRCRGEDFGSLLDLVAPHLAPILVAKLADSSTELGFVMHLLFGTQLASFLRSTLRYSIPAIVLAQSRANLAQLAKLLEADPARLLLMAIDHTIVYFLTERKDAFTAAMTFCVEYIDVPPPKLLRTSMVDVLKLLVLKLGNDAQQPAAIAALKFLAYVVDKDGLRRERALESQPSFRSVDLGKLLSPHFLGILDTANSALAAETSTTWNKREVVAALARLIECMDVHIGPMRLQLLGTLSRAMEQPELVAEACKAWNAFLNVYSVEAMGAMLTSVVVILAAHAQAAPKAALPILRRIFMDNSEAIAPLLKDLVLVIDAMLAANAHEMANMLRKQLVQRPLQELISLVVRGLGHDSPKVRLMSLVFLRNNVLLLKTRPKVRYMVLVASGTLPPAQVATMLGLQQSMTKEKLEELRQIAENSADVGALLPALLECCTESDEANRRAAGEALGALGALDPALVVRRNGRSGSVKASFACDEPSLIVELIETHLLRALARMQGSDEQVFASYTIQELLSVGGCNAETPARAKGLLNCDTIHQQGVAVWRKLSTRAREIVQPFLSTGYTVSLVAPIEGEVFVALDADKASYEGWLSGWAYQLTCMAAGESAELFQACRAIVQIDVSVAQVLLPHLVLNVVSIMPESGGGGRAGSRTATTPIYLDALVSEIVAVLSAGSSQSARRLPASVVQPAMQTVFTLLKQLEDLVASERRAEAAARKHNERRSSRTSPARSRSRARGRGASGVGRRQTPRALAGVTKLLKAIPHSLLAQASVQCGAHARALWHMEAACRSKHAVMAEAEAQPGSVVAQAAKAAQLAAKVRGGPGGQGAAALLATASSNSTINHVTPILARLVLSSSELALMQEVFARVGDPDLKVALSAFRKSLSLDEQILELKNSSKWDDAISCYEHAREVDPSNAEYVIGLLECLQHTGRWELMLSLVNAHITSKLVTTTADAAASITEYGLHAAWRLGKWDMHEFYDSVLPAGLARRGGSMGGGAGKPSFEIHVSKLLLLMRAQEAAPFADALETARADVAASLAIGVADSYSRAYTEMVQLGLLIELEEAFAFRGLSANAAEARNLLAEWQSRLELLSASTEARALTLHVRASALRVLGWAQDEGAAWVVLAGLYCDSKRFPAATTSLLRAQDLGLTVFVESAKVMWARGEQEDALSFLEKEAAFVEARAIEQAEELSTGALSEVSARTGAGESGRREKKRAETLLLMAQWMEATNKLYKRTIQRYTQVTKTYQKWEEGSFYLGQYYDRLLREFKKQFVLAAERKKRRRKGGSSAGATMATSADIQHPDFLTYLQQVLKYYGRSLLYGAEHIFQSLPRILTLWLDFGMDVHAAGPSGSPRSKGGKGSAARDGTPAETLKQCNKFMLQLLSRMYEHQWLVAFSQVISRIAHPVKSVYEVLEQIILHVMRAFPQQVLWRLVAVAKLNGVRRERALDLLKKAEQFGGEMKRLIAEFRDVTNAFLEVCNISLPKTKFEITVSKSLPRLREIMPLSVVIPRQAALSASPLSGSEAHYVPFPADLPCIESVADKIEVLRSLARPRKVTIRGSDGNSYFFLCKPRDDLRRDERVMEVHTMLNKLMKRDAESRRRRLHIRTYAVVPLNEDCGLIEWVNNTVPLRPILNRFYSEIGVNNLSSSLRNWYKEASDAGVSQIDLYADILRKLPPQLHKWFLAEFAEPTAWLQARTAYSRSLAVMSMVGAAIGLGDRHTENILFDSQSGEVVHVDFNCIFWKGSSFETPELVPFRLTPNIVDGLGLTGYEGPFRSVCEIVLQLLRNNKDALLSVLESFIHDPLIEWARGKSAARDAAGGGGGANPHALKVIRLIELHLEGRMVDASFWMSTPSHVQQMIDEATSKTNLSAMFIGWAPAL</sequence>
<dbReference type="GO" id="GO:0004674">
    <property type="term" value="F:protein serine/threonine kinase activity"/>
    <property type="evidence" value="ECO:0007669"/>
    <property type="project" value="UniProtKB-KW"/>
</dbReference>
<feature type="domain" description="FAT" evidence="14">
    <location>
        <begin position="1799"/>
        <end position="2471"/>
    </location>
</feature>
<dbReference type="SUPFAM" id="SSF56112">
    <property type="entry name" value="Protein kinase-like (PK-like)"/>
    <property type="match status" value="1"/>
</dbReference>
<dbReference type="Pfam" id="PF08064">
    <property type="entry name" value="UME"/>
    <property type="match status" value="1"/>
</dbReference>
<dbReference type="Gene3D" id="1.25.10.10">
    <property type="entry name" value="Leucine-rich Repeat Variant"/>
    <property type="match status" value="1"/>
</dbReference>
<dbReference type="InterPro" id="IPR011989">
    <property type="entry name" value="ARM-like"/>
</dbReference>
<dbReference type="InterPro" id="IPR012993">
    <property type="entry name" value="UME"/>
</dbReference>
<dbReference type="InterPro" id="IPR003151">
    <property type="entry name" value="PIK-rel_kinase_FAT"/>
</dbReference>
<organism evidence="16 17">
    <name type="scientific">Thecamonas trahens ATCC 50062</name>
    <dbReference type="NCBI Taxonomy" id="461836"/>
    <lineage>
        <taxon>Eukaryota</taxon>
        <taxon>Apusozoa</taxon>
        <taxon>Apusomonadida</taxon>
        <taxon>Apusomonadidae</taxon>
        <taxon>Thecamonas</taxon>
    </lineage>
</organism>
<dbReference type="GO" id="GO:0006281">
    <property type="term" value="P:DNA repair"/>
    <property type="evidence" value="ECO:0007669"/>
    <property type="project" value="UniProtKB-KW"/>
</dbReference>
<evidence type="ECO:0000256" key="7">
    <source>
        <dbReference type="ARBA" id="ARBA00022763"/>
    </source>
</evidence>
<dbReference type="PANTHER" id="PTHR11139:SF69">
    <property type="entry name" value="SERINE_THREONINE-PROTEIN KINASE ATR"/>
    <property type="match status" value="1"/>
</dbReference>
<evidence type="ECO:0000259" key="14">
    <source>
        <dbReference type="PROSITE" id="PS51189"/>
    </source>
</evidence>
<dbReference type="Pfam" id="PF25030">
    <property type="entry name" value="M-HEAT_ATR"/>
    <property type="match status" value="1"/>
</dbReference>
<dbReference type="InterPro" id="IPR036940">
    <property type="entry name" value="PI3/4_kinase_cat_sf"/>
</dbReference>
<evidence type="ECO:0000256" key="12">
    <source>
        <dbReference type="SAM" id="MobiDB-lite"/>
    </source>
</evidence>
<evidence type="ECO:0000259" key="13">
    <source>
        <dbReference type="PROSITE" id="PS50290"/>
    </source>
</evidence>
<dbReference type="OrthoDB" id="381190at2759"/>
<dbReference type="GO" id="GO:0005634">
    <property type="term" value="C:nucleus"/>
    <property type="evidence" value="ECO:0007669"/>
    <property type="project" value="UniProtKB-SubCell"/>
</dbReference>
<dbReference type="OMA" id="NAHEMAN"/>
<gene>
    <name evidence="16" type="ORF">AMSG_01661</name>
</gene>
<dbReference type="EC" id="2.7.11.1" evidence="3"/>
<dbReference type="PROSITE" id="PS50290">
    <property type="entry name" value="PI3_4_KINASE_3"/>
    <property type="match status" value="1"/>
</dbReference>
<dbReference type="InterPro" id="IPR000403">
    <property type="entry name" value="PI3/4_kinase_cat_dom"/>
</dbReference>
<evidence type="ECO:0000256" key="10">
    <source>
        <dbReference type="ARBA" id="ARBA00023204"/>
    </source>
</evidence>